<evidence type="ECO:0000313" key="1">
    <source>
        <dbReference type="EMBL" id="SMP76556.1"/>
    </source>
</evidence>
<accession>A0ABY1QNV8</accession>
<gene>
    <name evidence="1" type="ORF">SAMN06265222_12173</name>
</gene>
<dbReference type="Proteomes" id="UP001158067">
    <property type="component" value="Unassembled WGS sequence"/>
</dbReference>
<reference evidence="1 2" key="1">
    <citation type="submission" date="2017-05" db="EMBL/GenBank/DDBJ databases">
        <authorList>
            <person name="Varghese N."/>
            <person name="Submissions S."/>
        </authorList>
    </citation>
    <scope>NUCLEOTIDE SEQUENCE [LARGE SCALE GENOMIC DNA]</scope>
    <source>
        <strain evidence="1 2">DSM 25457</strain>
    </source>
</reference>
<dbReference type="RefSeq" id="WP_283435243.1">
    <property type="nucleotide sequence ID" value="NZ_FXUG01000021.1"/>
</dbReference>
<evidence type="ECO:0000313" key="2">
    <source>
        <dbReference type="Proteomes" id="UP001158067"/>
    </source>
</evidence>
<name>A0ABY1QNV8_9BACT</name>
<proteinExistence type="predicted"/>
<sequence length="149" mass="16618">MTIRAKRVPCTEKSPCSWFRVCPGQTYDLTFQLSDSTGNPVEWAGHEARFRVYSQFIDRAVVLEITDPERCVFGSDGMWRLQLTADETDSLPRGGMRFTLEHRESPCGGSQFDEAGCDTGYALGILGGVSCSEAIPRPHLNRRAEAVQR</sequence>
<keyword evidence="2" id="KW-1185">Reference proteome</keyword>
<comment type="caution">
    <text evidence="1">The sequence shown here is derived from an EMBL/GenBank/DDBJ whole genome shotgun (WGS) entry which is preliminary data.</text>
</comment>
<protein>
    <submittedName>
        <fullName evidence="1">Uncharacterized protein</fullName>
    </submittedName>
</protein>
<dbReference type="EMBL" id="FXUG01000021">
    <property type="protein sequence ID" value="SMP76556.1"/>
    <property type="molecule type" value="Genomic_DNA"/>
</dbReference>
<organism evidence="1 2">
    <name type="scientific">Neorhodopirellula lusitana</name>
    <dbReference type="NCBI Taxonomy" id="445327"/>
    <lineage>
        <taxon>Bacteria</taxon>
        <taxon>Pseudomonadati</taxon>
        <taxon>Planctomycetota</taxon>
        <taxon>Planctomycetia</taxon>
        <taxon>Pirellulales</taxon>
        <taxon>Pirellulaceae</taxon>
        <taxon>Neorhodopirellula</taxon>
    </lineage>
</organism>